<reference evidence="2 3" key="1">
    <citation type="submission" date="2020-08" db="EMBL/GenBank/DDBJ databases">
        <title>Genomic Encyclopedia of Type Strains, Phase IV (KMG-IV): sequencing the most valuable type-strain genomes for metagenomic binning, comparative biology and taxonomic classification.</title>
        <authorList>
            <person name="Goeker M."/>
        </authorList>
    </citation>
    <scope>NUCLEOTIDE SEQUENCE [LARGE SCALE GENOMIC DNA]</scope>
    <source>
        <strain evidence="2 3">DSM 7050</strain>
    </source>
</reference>
<proteinExistence type="predicted"/>
<organism evidence="2 3">
    <name type="scientific">Aminobacter niigataensis</name>
    <dbReference type="NCBI Taxonomy" id="83265"/>
    <lineage>
        <taxon>Bacteria</taxon>
        <taxon>Pseudomonadati</taxon>
        <taxon>Pseudomonadota</taxon>
        <taxon>Alphaproteobacteria</taxon>
        <taxon>Hyphomicrobiales</taxon>
        <taxon>Phyllobacteriaceae</taxon>
        <taxon>Aminobacter</taxon>
    </lineage>
</organism>
<keyword evidence="1" id="KW-1133">Transmembrane helix</keyword>
<gene>
    <name evidence="2" type="ORF">GGQ99_001320</name>
</gene>
<sequence length="52" mass="5744">MLEIERMRHQPSRGFVFVAAGAAAAILVTIWAMDANGMAITQRPTTQRATVW</sequence>
<dbReference type="RefSeq" id="WP_183261496.1">
    <property type="nucleotide sequence ID" value="NZ_BAAAVZ010000003.1"/>
</dbReference>
<accession>A0ABR6KYI2</accession>
<comment type="caution">
    <text evidence="2">The sequence shown here is derived from an EMBL/GenBank/DDBJ whole genome shotgun (WGS) entry which is preliminary data.</text>
</comment>
<feature type="transmembrane region" description="Helical" evidence="1">
    <location>
        <begin position="12"/>
        <end position="33"/>
    </location>
</feature>
<evidence type="ECO:0000313" key="2">
    <source>
        <dbReference type="EMBL" id="MBB4649598.1"/>
    </source>
</evidence>
<evidence type="ECO:0000256" key="1">
    <source>
        <dbReference type="SAM" id="Phobius"/>
    </source>
</evidence>
<dbReference type="EMBL" id="JACHOT010000001">
    <property type="protein sequence ID" value="MBB4649598.1"/>
    <property type="molecule type" value="Genomic_DNA"/>
</dbReference>
<keyword evidence="1" id="KW-0472">Membrane</keyword>
<name>A0ABR6KYI2_9HYPH</name>
<protein>
    <submittedName>
        <fullName evidence="2">Uncharacterized protein</fullName>
    </submittedName>
</protein>
<keyword evidence="3" id="KW-1185">Reference proteome</keyword>
<keyword evidence="1" id="KW-0812">Transmembrane</keyword>
<dbReference type="Proteomes" id="UP000539538">
    <property type="component" value="Unassembled WGS sequence"/>
</dbReference>
<evidence type="ECO:0000313" key="3">
    <source>
        <dbReference type="Proteomes" id="UP000539538"/>
    </source>
</evidence>